<sequence>MSIDERALSNSDEDPDDVMLTYEPLAPLEVVHPMEDLLSDPGARLTSVKVTLMGPDAMQYNKREIPAFLDVPAPKFCRIRFSRCSSASVSTRIPRQTHYELSSLSNLTTPPWSEPKKMKPISVKTKIQEETLMQAIGDYERQIQSLFRNGEWQVAQMSLERYVRQQRTSKGPNHPLTLRALGLLATAYAGQDKWPESIAIHEEIVESRLGMDLNHPETVKSMVNLGAIYMAQGKVTQGLELLFHADETTQRIKYPPNDEEYRRVLSHLRHLLSTGAD</sequence>
<dbReference type="STRING" id="1109443.G4TEK6"/>
<accession>G4TEK6</accession>
<gene>
    <name evidence="1" type="ORF">PIIN_03696</name>
</gene>
<dbReference type="Pfam" id="PF13424">
    <property type="entry name" value="TPR_12"/>
    <property type="match status" value="1"/>
</dbReference>
<dbReference type="AlphaFoldDB" id="G4TEK6"/>
<dbReference type="InParanoid" id="G4TEK6"/>
<organism evidence="1 2">
    <name type="scientific">Serendipita indica (strain DSM 11827)</name>
    <name type="common">Root endophyte fungus</name>
    <name type="synonym">Piriformospora indica</name>
    <dbReference type="NCBI Taxonomy" id="1109443"/>
    <lineage>
        <taxon>Eukaryota</taxon>
        <taxon>Fungi</taxon>
        <taxon>Dikarya</taxon>
        <taxon>Basidiomycota</taxon>
        <taxon>Agaricomycotina</taxon>
        <taxon>Agaricomycetes</taxon>
        <taxon>Sebacinales</taxon>
        <taxon>Serendipitaceae</taxon>
        <taxon>Serendipita</taxon>
    </lineage>
</organism>
<dbReference type="SUPFAM" id="SSF48452">
    <property type="entry name" value="TPR-like"/>
    <property type="match status" value="1"/>
</dbReference>
<dbReference type="Proteomes" id="UP000007148">
    <property type="component" value="Unassembled WGS sequence"/>
</dbReference>
<proteinExistence type="predicted"/>
<dbReference type="Gene3D" id="1.25.40.10">
    <property type="entry name" value="Tetratricopeptide repeat domain"/>
    <property type="match status" value="1"/>
</dbReference>
<keyword evidence="2" id="KW-1185">Reference proteome</keyword>
<dbReference type="HOGENOM" id="CLU_1005147_0_0_1"/>
<reference evidence="1 2" key="1">
    <citation type="journal article" date="2011" name="PLoS Pathog.">
        <title>Endophytic Life Strategies Decoded by Genome and Transcriptome Analyses of the Mutualistic Root Symbiont Piriformospora indica.</title>
        <authorList>
            <person name="Zuccaro A."/>
            <person name="Lahrmann U."/>
            <person name="Guldener U."/>
            <person name="Langen G."/>
            <person name="Pfiffi S."/>
            <person name="Biedenkopf D."/>
            <person name="Wong P."/>
            <person name="Samans B."/>
            <person name="Grimm C."/>
            <person name="Basiewicz M."/>
            <person name="Murat C."/>
            <person name="Martin F."/>
            <person name="Kogel K.H."/>
        </authorList>
    </citation>
    <scope>NUCLEOTIDE SEQUENCE [LARGE SCALE GENOMIC DNA]</scope>
    <source>
        <strain evidence="1 2">DSM 11827</strain>
    </source>
</reference>
<evidence type="ECO:0000313" key="2">
    <source>
        <dbReference type="Proteomes" id="UP000007148"/>
    </source>
</evidence>
<comment type="caution">
    <text evidence="1">The sequence shown here is derived from an EMBL/GenBank/DDBJ whole genome shotgun (WGS) entry which is preliminary data.</text>
</comment>
<name>G4TEK6_SERID</name>
<evidence type="ECO:0000313" key="1">
    <source>
        <dbReference type="EMBL" id="CCA69755.1"/>
    </source>
</evidence>
<protein>
    <recommendedName>
        <fullName evidence="3">Kinesin light chain</fullName>
    </recommendedName>
</protein>
<dbReference type="InterPro" id="IPR011990">
    <property type="entry name" value="TPR-like_helical_dom_sf"/>
</dbReference>
<dbReference type="EMBL" id="CAFZ01000062">
    <property type="protein sequence ID" value="CCA69755.1"/>
    <property type="molecule type" value="Genomic_DNA"/>
</dbReference>
<evidence type="ECO:0008006" key="3">
    <source>
        <dbReference type="Google" id="ProtNLM"/>
    </source>
</evidence>